<evidence type="ECO:0000256" key="7">
    <source>
        <dbReference type="ARBA" id="ARBA00022723"/>
    </source>
</evidence>
<dbReference type="GO" id="GO:0046872">
    <property type="term" value="F:metal ion binding"/>
    <property type="evidence" value="ECO:0007669"/>
    <property type="project" value="UniProtKB-KW"/>
</dbReference>
<dbReference type="Pfam" id="PF13691">
    <property type="entry name" value="Lactamase_B_4"/>
    <property type="match status" value="1"/>
</dbReference>
<evidence type="ECO:0000256" key="4">
    <source>
        <dbReference type="ARBA" id="ARBA00012477"/>
    </source>
</evidence>
<name>A0AB34PVK4_CANAX</name>
<keyword evidence="6" id="KW-0540">Nuclease</keyword>
<dbReference type="SUPFAM" id="SSF56281">
    <property type="entry name" value="Metallo-hydrolase/oxidoreductase"/>
    <property type="match status" value="2"/>
</dbReference>
<protein>
    <recommendedName>
        <fullName evidence="4">ribonuclease Z</fullName>
        <ecNumber evidence="4">3.1.26.11</ecNumber>
    </recommendedName>
</protein>
<keyword evidence="10" id="KW-0862">Zinc</keyword>
<gene>
    <name evidence="12" type="ORF">MG3_02515</name>
</gene>
<comment type="catalytic activity">
    <reaction evidence="1">
        <text>Endonucleolytic cleavage of RNA, removing extra 3' nucleotides from tRNA precursor, generating 3' termini of tRNAs. A 3'-hydroxy group is left at the tRNA terminus and a 5'-phosphoryl group is left at the trailer molecule.</text>
        <dbReference type="EC" id="3.1.26.11"/>
    </reaction>
</comment>
<keyword evidence="9" id="KW-0378">Hydrolase</keyword>
<dbReference type="CDD" id="cd07718">
    <property type="entry name" value="RNaseZ_ELAC1_ELAC2-C-term-like_MBL-fold"/>
    <property type="match status" value="1"/>
</dbReference>
<evidence type="ECO:0000256" key="1">
    <source>
        <dbReference type="ARBA" id="ARBA00000402"/>
    </source>
</evidence>
<dbReference type="FunFam" id="3.60.15.10:FF:000156">
    <property type="entry name" value="Ribonuclease Z, putative"/>
    <property type="match status" value="1"/>
</dbReference>
<feature type="domain" description="tRNase Z endonuclease" evidence="11">
    <location>
        <begin position="5"/>
        <end position="71"/>
    </location>
</feature>
<dbReference type="Gene3D" id="3.60.15.10">
    <property type="entry name" value="Ribonuclease Z/Hydroxyacylglutathione hydrolase-like"/>
    <property type="match status" value="2"/>
</dbReference>
<evidence type="ECO:0000313" key="12">
    <source>
        <dbReference type="EMBL" id="KGR12438.1"/>
    </source>
</evidence>
<evidence type="ECO:0000259" key="11">
    <source>
        <dbReference type="Pfam" id="PF13691"/>
    </source>
</evidence>
<comment type="similarity">
    <text evidence="3">Belongs to the RNase Z family.</text>
</comment>
<comment type="caution">
    <text evidence="12">The sequence shown here is derived from an EMBL/GenBank/DDBJ whole genome shotgun (WGS) entry which is preliminary data.</text>
</comment>
<evidence type="ECO:0000256" key="8">
    <source>
        <dbReference type="ARBA" id="ARBA00022759"/>
    </source>
</evidence>
<organism evidence="12 13">
    <name type="scientific">Candida albicans P78048</name>
    <dbReference type="NCBI Taxonomy" id="1094989"/>
    <lineage>
        <taxon>Eukaryota</taxon>
        <taxon>Fungi</taxon>
        <taxon>Dikarya</taxon>
        <taxon>Ascomycota</taxon>
        <taxon>Saccharomycotina</taxon>
        <taxon>Pichiomycetes</taxon>
        <taxon>Debaryomycetaceae</taxon>
        <taxon>Candida/Lodderomyces clade</taxon>
        <taxon>Candida</taxon>
    </lineage>
</organism>
<comment type="cofactor">
    <cofactor evidence="2">
        <name>Zn(2+)</name>
        <dbReference type="ChEBI" id="CHEBI:29105"/>
    </cofactor>
</comment>
<reference evidence="12 13" key="1">
    <citation type="submission" date="2013-12" db="EMBL/GenBank/DDBJ databases">
        <title>The Genome Sequence of Candida albicans P78048.</title>
        <authorList>
            <consortium name="The Broad Institute Genome Sequencing Platform"/>
            <consortium name="The Broad Institute Genome Sequencing Center for Infectious Disease"/>
            <person name="Cuomo C."/>
            <person name="Bennett R."/>
            <person name="Hirakawa M."/>
            <person name="Noverr M."/>
            <person name="Mitchell A."/>
            <person name="Young S.K."/>
            <person name="Zeng Q."/>
            <person name="Gargeya S."/>
            <person name="Fitzgerald M."/>
            <person name="Abouelleil A."/>
            <person name="Alvarado L."/>
            <person name="Berlin A.M."/>
            <person name="Chapman S.B."/>
            <person name="Dewar J."/>
            <person name="Goldberg J."/>
            <person name="Griggs A."/>
            <person name="Gujja S."/>
            <person name="Hansen M."/>
            <person name="Howarth C."/>
            <person name="Imamovic A."/>
            <person name="Larimer J."/>
            <person name="McCowan C."/>
            <person name="Murphy C."/>
            <person name="Pearson M."/>
            <person name="Priest M."/>
            <person name="Roberts A."/>
            <person name="Saif S."/>
            <person name="Shea T."/>
            <person name="Sykes S."/>
            <person name="Wortman J."/>
            <person name="Nusbaum C."/>
            <person name="Birren B."/>
        </authorList>
    </citation>
    <scope>NUCLEOTIDE SEQUENCE [LARGE SCALE GENOMIC DNA]</scope>
    <source>
        <strain evidence="12 13">P78048</strain>
    </source>
</reference>
<keyword evidence="8" id="KW-0255">Endonuclease</keyword>
<keyword evidence="5" id="KW-0819">tRNA processing</keyword>
<evidence type="ECO:0000313" key="13">
    <source>
        <dbReference type="Proteomes" id="UP000030161"/>
    </source>
</evidence>
<sequence>MFKVTTITHLTDDTTRPLICLTTRKGFKYLFGKVPEGTQRVVNTFGSEVKFSKLQGIFLTGSILSWSDIGGLPGFFLTVSDATKNGLTVMGCERILSYILATWRQFVFRMGIKLHILDAETNPTIVDEEVVISPIMIDPANQTSPPENSSKLVRQIKKLASLMFPLDTSQVNSRDPESYKSDPTQNDIHTHVHLPSASEIATTQQSISYCISFVPVLGKFDPKKAKELGLTPGPQFRDLTNGLSVVNKNGDTITPDQVIAPNRVFRKILVIDVPSNDYYENTINSDRWFEHDHPKNAGEVGLVYHMLGQDLDLDLSDYKERFLSKFPSDTYHVISHPSMTNNVIMNDRFISNTLKIKSILNENFNLVNSENFKPLSNSQVDRLHALQSYHLNDNGVVPDSSSAIKTTNKSLFEEEVESLDIPNAANFETMEKTKIELDCNKHTNLKDRVQVFMLGTGSALPAICRNVLGNLIRLPYQDDSGAISYRSIVLDGGENTIGSLLRLFGHENGKEFVQIFQELSLIHLSHLHADHHLGIVSLINEWFNINQDESKLLYLVVPWQFITFLKDWYSLESQYNKVFDMNRLVCISCEDFMMDNRTPEFIKIDMDKFEEFYDEGGLHKPIPRDRLLSVDHKKIKNMYETVGLNSVTTVRALHCAWAYSTTFDFKLNENGETFKISFSGDTRPNPRFSECGYGSDLLIHEASMDGNWIEEAIAKKHSTMIEAVAVSKLMNCPKLILTHFSSRYGISNNCVPKNELQSCADNLDTYLNKSHCELNIFQSQSPSDLSLEEIDLWFAYDLMGVCYGDMHKQEYVWPILSELFLPSAEVDHEKINEKKEVKRLERLAMMKTKKKRKMSPK</sequence>
<dbReference type="InterPro" id="IPR047151">
    <property type="entry name" value="RNZ2-like"/>
</dbReference>
<dbReference type="EC" id="3.1.26.11" evidence="4"/>
<dbReference type="InterPro" id="IPR027794">
    <property type="entry name" value="tRNase_Z_dom"/>
</dbReference>
<accession>A0AB34PVK4</accession>
<evidence type="ECO:0000256" key="9">
    <source>
        <dbReference type="ARBA" id="ARBA00022801"/>
    </source>
</evidence>
<dbReference type="SMR" id="A0AB34PVK4"/>
<dbReference type="InterPro" id="IPR036866">
    <property type="entry name" value="RibonucZ/Hydroxyglut_hydro"/>
</dbReference>
<evidence type="ECO:0000256" key="10">
    <source>
        <dbReference type="ARBA" id="ARBA00022833"/>
    </source>
</evidence>
<dbReference type="EMBL" id="AJIX01000015">
    <property type="protein sequence ID" value="KGR12438.1"/>
    <property type="molecule type" value="Genomic_DNA"/>
</dbReference>
<dbReference type="PANTHER" id="PTHR12553:SF49">
    <property type="entry name" value="ZINC PHOSPHODIESTERASE ELAC PROTEIN 2"/>
    <property type="match status" value="1"/>
</dbReference>
<evidence type="ECO:0000256" key="5">
    <source>
        <dbReference type="ARBA" id="ARBA00022694"/>
    </source>
</evidence>
<evidence type="ECO:0000256" key="3">
    <source>
        <dbReference type="ARBA" id="ARBA00007823"/>
    </source>
</evidence>
<dbReference type="AlphaFoldDB" id="A0AB34PVK4"/>
<keyword evidence="7" id="KW-0479">Metal-binding</keyword>
<dbReference type="GO" id="GO:1990180">
    <property type="term" value="P:mitochondrial tRNA 3'-end processing"/>
    <property type="evidence" value="ECO:0007669"/>
    <property type="project" value="TreeGrafter"/>
</dbReference>
<evidence type="ECO:0000256" key="2">
    <source>
        <dbReference type="ARBA" id="ARBA00001947"/>
    </source>
</evidence>
<proteinExistence type="inferred from homology"/>
<dbReference type="PANTHER" id="PTHR12553">
    <property type="entry name" value="ZINC PHOSPHODIESTERASE ELAC PROTEIN 2"/>
    <property type="match status" value="1"/>
</dbReference>
<evidence type="ECO:0000256" key="6">
    <source>
        <dbReference type="ARBA" id="ARBA00022722"/>
    </source>
</evidence>
<dbReference type="GO" id="GO:0042781">
    <property type="term" value="F:3'-tRNA processing endoribonuclease activity"/>
    <property type="evidence" value="ECO:0007669"/>
    <property type="project" value="UniProtKB-EC"/>
</dbReference>
<dbReference type="GO" id="GO:0005739">
    <property type="term" value="C:mitochondrion"/>
    <property type="evidence" value="ECO:0007669"/>
    <property type="project" value="TreeGrafter"/>
</dbReference>
<dbReference type="Proteomes" id="UP000030161">
    <property type="component" value="Unassembled WGS sequence"/>
</dbReference>